<dbReference type="InterPro" id="IPR012809">
    <property type="entry name" value="ECF_CbiQ"/>
</dbReference>
<evidence type="ECO:0000313" key="7">
    <source>
        <dbReference type="EMBL" id="AKB16556.1"/>
    </source>
</evidence>
<protein>
    <submittedName>
        <fullName evidence="7">Transmembrane component CbiQ of energizing module of cobalt ECF transporter</fullName>
    </submittedName>
</protein>
<keyword evidence="4 6" id="KW-1133">Transmembrane helix</keyword>
<dbReference type="PANTHER" id="PTHR43723:SF1">
    <property type="entry name" value="COBALT TRANSPORT PROTEIN CBIQ"/>
    <property type="match status" value="1"/>
</dbReference>
<feature type="transmembrane region" description="Helical" evidence="6">
    <location>
        <begin position="43"/>
        <end position="61"/>
    </location>
</feature>
<dbReference type="PANTHER" id="PTHR43723">
    <property type="entry name" value="COBALT TRANSPORT PROTEIN CBIQ"/>
    <property type="match status" value="1"/>
</dbReference>
<accession>A0A0E3L1N0</accession>
<organism evidence="7 8">
    <name type="scientific">Methanosarcina thermophila CHTI-55</name>
    <dbReference type="NCBI Taxonomy" id="1434121"/>
    <lineage>
        <taxon>Archaea</taxon>
        <taxon>Methanobacteriati</taxon>
        <taxon>Methanobacteriota</taxon>
        <taxon>Stenosarchaea group</taxon>
        <taxon>Methanomicrobia</taxon>
        <taxon>Methanosarcinales</taxon>
        <taxon>Methanosarcinaceae</taxon>
        <taxon>Methanosarcina</taxon>
    </lineage>
</organism>
<dbReference type="GO" id="GO:0006824">
    <property type="term" value="P:cobalt ion transport"/>
    <property type="evidence" value="ECO:0007669"/>
    <property type="project" value="InterPro"/>
</dbReference>
<evidence type="ECO:0000256" key="5">
    <source>
        <dbReference type="ARBA" id="ARBA00023136"/>
    </source>
</evidence>
<gene>
    <name evidence="7" type="ORF">MSTHC_2238</name>
</gene>
<feature type="transmembrane region" description="Helical" evidence="6">
    <location>
        <begin position="108"/>
        <end position="130"/>
    </location>
</feature>
<feature type="transmembrane region" description="Helical" evidence="6">
    <location>
        <begin position="68"/>
        <end position="88"/>
    </location>
</feature>
<evidence type="ECO:0000256" key="3">
    <source>
        <dbReference type="ARBA" id="ARBA00022692"/>
    </source>
</evidence>
<dbReference type="Proteomes" id="UP000056925">
    <property type="component" value="Chromosome"/>
</dbReference>
<proteinExistence type="predicted"/>
<dbReference type="HOGENOM" id="CLU_056469_5_0_2"/>
<dbReference type="GO" id="GO:0043190">
    <property type="term" value="C:ATP-binding cassette (ABC) transporter complex"/>
    <property type="evidence" value="ECO:0007669"/>
    <property type="project" value="InterPro"/>
</dbReference>
<dbReference type="RefSeq" id="WP_048166930.1">
    <property type="nucleotide sequence ID" value="NZ_CP009502.1"/>
</dbReference>
<dbReference type="PATRIC" id="fig|1434121.4.peg.2719"/>
<dbReference type="EMBL" id="CP009502">
    <property type="protein sequence ID" value="AKB16556.1"/>
    <property type="molecule type" value="Genomic_DNA"/>
</dbReference>
<feature type="transmembrane region" description="Helical" evidence="6">
    <location>
        <begin position="151"/>
        <end position="172"/>
    </location>
</feature>
<dbReference type="KEGG" id="mthe:MSTHC_2238"/>
<evidence type="ECO:0000256" key="6">
    <source>
        <dbReference type="SAM" id="Phobius"/>
    </source>
</evidence>
<reference evidence="7 8" key="1">
    <citation type="submission" date="2014-07" db="EMBL/GenBank/DDBJ databases">
        <title>Methanogenic archaea and the global carbon cycle.</title>
        <authorList>
            <person name="Henriksen J.R."/>
            <person name="Luke J."/>
            <person name="Reinhart S."/>
            <person name="Benedict M.N."/>
            <person name="Youngblut N.D."/>
            <person name="Metcalf M.E."/>
            <person name="Whitaker R.J."/>
            <person name="Metcalf W.W."/>
        </authorList>
    </citation>
    <scope>NUCLEOTIDE SEQUENCE [LARGE SCALE GENOMIC DNA]</scope>
    <source>
        <strain evidence="7 8">CHTI-55</strain>
    </source>
</reference>
<dbReference type="Pfam" id="PF02361">
    <property type="entry name" value="CbiQ"/>
    <property type="match status" value="1"/>
</dbReference>
<keyword evidence="3 6" id="KW-0812">Transmembrane</keyword>
<comment type="subcellular location">
    <subcellularLocation>
        <location evidence="1">Cell membrane</location>
        <topology evidence="1">Multi-pass membrane protein</topology>
    </subcellularLocation>
</comment>
<evidence type="ECO:0000313" key="8">
    <source>
        <dbReference type="Proteomes" id="UP000056925"/>
    </source>
</evidence>
<name>A0A0E3L1N0_METTE</name>
<dbReference type="CDD" id="cd16914">
    <property type="entry name" value="EcfT"/>
    <property type="match status" value="1"/>
</dbReference>
<dbReference type="InterPro" id="IPR052770">
    <property type="entry name" value="Cobalt_transport_CbiQ"/>
</dbReference>
<dbReference type="InterPro" id="IPR003339">
    <property type="entry name" value="ABC/ECF_trnsptr_transmembrane"/>
</dbReference>
<dbReference type="NCBIfam" id="TIGR02454">
    <property type="entry name" value="ECF_T_CbiQ"/>
    <property type="match status" value="1"/>
</dbReference>
<sequence>MTNILDDYALISPLRHRNNWLKLAIVLFGLLAGVSSRSPIPPFFIALCMSFATVTFGKAPLSLYVKLLLAPMGFAVIGVFIIAFFSGTGPELLSFELLGYPLSVRADGFELALLVLARSISGMCCLYFLALTTPMIELFAVLKASRLPESFIELSMLIYRYIFVFLDIALSIKYAQTVRLGYSSFRRSIRSLGMLGSTLFVRSWEQGDKLFLAMNSRCYDGKMALFEVHRPVRAPEMLLTSAYFLLTLALLYLTKNASIV</sequence>
<dbReference type="AlphaFoldDB" id="A0A0E3L1N0"/>
<keyword evidence="5 6" id="KW-0472">Membrane</keyword>
<feature type="transmembrane region" description="Helical" evidence="6">
    <location>
        <begin position="20"/>
        <end position="37"/>
    </location>
</feature>
<keyword evidence="2" id="KW-1003">Cell membrane</keyword>
<feature type="transmembrane region" description="Helical" evidence="6">
    <location>
        <begin position="237"/>
        <end position="254"/>
    </location>
</feature>
<dbReference type="GeneID" id="41603614"/>
<evidence type="ECO:0000256" key="2">
    <source>
        <dbReference type="ARBA" id="ARBA00022475"/>
    </source>
</evidence>
<evidence type="ECO:0000256" key="4">
    <source>
        <dbReference type="ARBA" id="ARBA00022989"/>
    </source>
</evidence>
<evidence type="ECO:0000256" key="1">
    <source>
        <dbReference type="ARBA" id="ARBA00004651"/>
    </source>
</evidence>